<proteinExistence type="predicted"/>
<comment type="caution">
    <text evidence="12">The sequence shown here is derived from an EMBL/GenBank/DDBJ whole genome shotgun (WGS) entry which is preliminary data.</text>
</comment>
<dbReference type="PANTHER" id="PTHR42648">
    <property type="entry name" value="TRANSPOSASE, PUTATIVE-RELATED"/>
    <property type="match status" value="1"/>
</dbReference>
<dbReference type="EMBL" id="PEDP01000188">
    <property type="protein sequence ID" value="POS87131.1"/>
    <property type="molecule type" value="Genomic_DNA"/>
</dbReference>
<gene>
    <name evidence="12" type="ORF">EPUL_000722</name>
</gene>
<evidence type="ECO:0000256" key="5">
    <source>
        <dbReference type="ARBA" id="ARBA00022801"/>
    </source>
</evidence>
<dbReference type="InterPro" id="IPR012337">
    <property type="entry name" value="RNaseH-like_sf"/>
</dbReference>
<keyword evidence="2" id="KW-0540">Nuclease</keyword>
<dbReference type="GO" id="GO:0003964">
    <property type="term" value="F:RNA-directed DNA polymerase activity"/>
    <property type="evidence" value="ECO:0007669"/>
    <property type="project" value="UniProtKB-KW"/>
</dbReference>
<name>A0A2S4PYL6_9PEZI</name>
<evidence type="ECO:0008006" key="14">
    <source>
        <dbReference type="Google" id="ProtNLM"/>
    </source>
</evidence>
<dbReference type="STRING" id="225359.A0A2S4PYL6"/>
<evidence type="ECO:0000256" key="8">
    <source>
        <dbReference type="ARBA" id="ARBA00022918"/>
    </source>
</evidence>
<evidence type="ECO:0000256" key="7">
    <source>
        <dbReference type="ARBA" id="ARBA00022908"/>
    </source>
</evidence>
<dbReference type="OrthoDB" id="2663223at2759"/>
<dbReference type="AlphaFoldDB" id="A0A2S4PYL6"/>
<keyword evidence="6" id="KW-0460">Magnesium</keyword>
<dbReference type="GO" id="GO:0016787">
    <property type="term" value="F:hydrolase activity"/>
    <property type="evidence" value="ECO:0007669"/>
    <property type="project" value="UniProtKB-KW"/>
</dbReference>
<accession>A0A2S4PYL6</accession>
<evidence type="ECO:0000256" key="10">
    <source>
        <dbReference type="ARBA" id="ARBA00023125"/>
    </source>
</evidence>
<protein>
    <recommendedName>
        <fullName evidence="14">Integrase catalytic domain-containing protein</fullName>
    </recommendedName>
</protein>
<dbReference type="Proteomes" id="UP000237438">
    <property type="component" value="Unassembled WGS sequence"/>
</dbReference>
<keyword evidence="9" id="KW-0808">Transferase</keyword>
<keyword evidence="8" id="KW-0695">RNA-directed DNA polymerase</keyword>
<keyword evidence="13" id="KW-1185">Reference proteome</keyword>
<keyword evidence="7" id="KW-0229">DNA integration</keyword>
<keyword evidence="4" id="KW-0255">Endonuclease</keyword>
<dbReference type="PANTHER" id="PTHR42648:SF11">
    <property type="entry name" value="TRANSPOSON TY4-P GAG-POL POLYPROTEIN"/>
    <property type="match status" value="1"/>
</dbReference>
<dbReference type="GO" id="GO:0006310">
    <property type="term" value="P:DNA recombination"/>
    <property type="evidence" value="ECO:0007669"/>
    <property type="project" value="UniProtKB-KW"/>
</dbReference>
<keyword evidence="10" id="KW-0238">DNA-binding</keyword>
<keyword evidence="3" id="KW-0479">Metal-binding</keyword>
<keyword evidence="9" id="KW-0239">DNA-directed DNA polymerase</keyword>
<keyword evidence="1" id="KW-0548">Nucleotidyltransferase</keyword>
<evidence type="ECO:0000313" key="12">
    <source>
        <dbReference type="EMBL" id="POS87131.1"/>
    </source>
</evidence>
<organism evidence="12 13">
    <name type="scientific">Erysiphe pulchra</name>
    <dbReference type="NCBI Taxonomy" id="225359"/>
    <lineage>
        <taxon>Eukaryota</taxon>
        <taxon>Fungi</taxon>
        <taxon>Dikarya</taxon>
        <taxon>Ascomycota</taxon>
        <taxon>Pezizomycotina</taxon>
        <taxon>Leotiomycetes</taxon>
        <taxon>Erysiphales</taxon>
        <taxon>Erysiphaceae</taxon>
        <taxon>Erysiphe</taxon>
    </lineage>
</organism>
<evidence type="ECO:0000256" key="3">
    <source>
        <dbReference type="ARBA" id="ARBA00022723"/>
    </source>
</evidence>
<evidence type="ECO:0000256" key="9">
    <source>
        <dbReference type="ARBA" id="ARBA00022932"/>
    </source>
</evidence>
<dbReference type="GO" id="GO:0003677">
    <property type="term" value="F:DNA binding"/>
    <property type="evidence" value="ECO:0007669"/>
    <property type="project" value="UniProtKB-KW"/>
</dbReference>
<dbReference type="InterPro" id="IPR039537">
    <property type="entry name" value="Retrotran_Ty1/copia-like"/>
</dbReference>
<keyword evidence="11" id="KW-0233">DNA recombination</keyword>
<evidence type="ECO:0000313" key="13">
    <source>
        <dbReference type="Proteomes" id="UP000237438"/>
    </source>
</evidence>
<keyword evidence="5" id="KW-0378">Hydrolase</keyword>
<dbReference type="GO" id="GO:0003887">
    <property type="term" value="F:DNA-directed DNA polymerase activity"/>
    <property type="evidence" value="ECO:0007669"/>
    <property type="project" value="UniProtKB-KW"/>
</dbReference>
<dbReference type="Gene3D" id="3.30.420.10">
    <property type="entry name" value="Ribonuclease H-like superfamily/Ribonuclease H"/>
    <property type="match status" value="1"/>
</dbReference>
<dbReference type="GO" id="GO:0046872">
    <property type="term" value="F:metal ion binding"/>
    <property type="evidence" value="ECO:0007669"/>
    <property type="project" value="UniProtKB-KW"/>
</dbReference>
<reference evidence="12 13" key="1">
    <citation type="submission" date="2017-10" db="EMBL/GenBank/DDBJ databases">
        <title>Development of genomic resources for the powdery mildew, Erysiphe pulchra.</title>
        <authorList>
            <person name="Wadl P.A."/>
            <person name="Mack B.M."/>
            <person name="Moore G."/>
            <person name="Beltz S.B."/>
        </authorList>
    </citation>
    <scope>NUCLEOTIDE SEQUENCE [LARGE SCALE GENOMIC DNA]</scope>
    <source>
        <strain evidence="12">Cflorida</strain>
    </source>
</reference>
<dbReference type="InterPro" id="IPR036397">
    <property type="entry name" value="RNaseH_sf"/>
</dbReference>
<dbReference type="SUPFAM" id="SSF53098">
    <property type="entry name" value="Ribonuclease H-like"/>
    <property type="match status" value="1"/>
</dbReference>
<dbReference type="GO" id="GO:0004519">
    <property type="term" value="F:endonuclease activity"/>
    <property type="evidence" value="ECO:0007669"/>
    <property type="project" value="UniProtKB-KW"/>
</dbReference>
<dbReference type="GO" id="GO:0015074">
    <property type="term" value="P:DNA integration"/>
    <property type="evidence" value="ECO:0007669"/>
    <property type="project" value="UniProtKB-KW"/>
</dbReference>
<evidence type="ECO:0000256" key="2">
    <source>
        <dbReference type="ARBA" id="ARBA00022722"/>
    </source>
</evidence>
<sequence>MCLNGKQTWESEWRHRRTVQAEVKLKLGHKVKVLTLYDALYTTEFTSNLVSLKMLNTVHIHHDSHNPLQLHRFIEGKRIPWADLALSKSEYWVLEDIIVPDYNITLAAASYSSSRKNLVKSPEKWHCILGHPSIKAIKSLLGNTDGCEFDTKEAKSTVDSEPCLLTKAKAVVSRRPEKSRKVSIVNEKKHMVVVSWNIVEFTTTLDGSKFMSHCYYDSEVYHHVNCTKTKAEAAAYLNIWLPRAKELFGANTLFFRSDNEGSLGKEAVKILNKLNIKRLMSASETPPQNGAAEVSGKVVVQTTRTLRIAASLPKNLWPWLCDSAAYLLNRTPTKKAGLSDSIRISYWKKAIVSTS</sequence>
<evidence type="ECO:0000256" key="1">
    <source>
        <dbReference type="ARBA" id="ARBA00022695"/>
    </source>
</evidence>
<evidence type="ECO:0000256" key="6">
    <source>
        <dbReference type="ARBA" id="ARBA00022842"/>
    </source>
</evidence>
<evidence type="ECO:0000256" key="11">
    <source>
        <dbReference type="ARBA" id="ARBA00023172"/>
    </source>
</evidence>
<evidence type="ECO:0000256" key="4">
    <source>
        <dbReference type="ARBA" id="ARBA00022759"/>
    </source>
</evidence>